<proteinExistence type="predicted"/>
<name>A0A1C7M6N3_GRIFR</name>
<keyword evidence="3" id="KW-1185">Reference proteome</keyword>
<feature type="compositionally biased region" description="Basic and acidic residues" evidence="1">
    <location>
        <begin position="45"/>
        <end position="62"/>
    </location>
</feature>
<accession>A0A1C7M6N3</accession>
<dbReference type="AlphaFoldDB" id="A0A1C7M6N3"/>
<dbReference type="Proteomes" id="UP000092993">
    <property type="component" value="Unassembled WGS sequence"/>
</dbReference>
<reference evidence="2 3" key="1">
    <citation type="submission" date="2016-03" db="EMBL/GenBank/DDBJ databases">
        <title>Whole genome sequencing of Grifola frondosa 9006-11.</title>
        <authorList>
            <person name="Min B."/>
            <person name="Park H."/>
            <person name="Kim J.-G."/>
            <person name="Cho H."/>
            <person name="Oh Y.-L."/>
            <person name="Kong W.-S."/>
            <person name="Choi I.-G."/>
        </authorList>
    </citation>
    <scope>NUCLEOTIDE SEQUENCE [LARGE SCALE GENOMIC DNA]</scope>
    <source>
        <strain evidence="2 3">9006-11</strain>
    </source>
</reference>
<evidence type="ECO:0000313" key="3">
    <source>
        <dbReference type="Proteomes" id="UP000092993"/>
    </source>
</evidence>
<sequence length="71" mass="7685">MADPARNRSAVLDGALPGPLFGRFFSLLGAASSNDCQTFLKVTMQEEKEKEKEGEEKKERGHSAGTTTALK</sequence>
<organism evidence="2 3">
    <name type="scientific">Grifola frondosa</name>
    <name type="common">Maitake</name>
    <name type="synonym">Polyporus frondosus</name>
    <dbReference type="NCBI Taxonomy" id="5627"/>
    <lineage>
        <taxon>Eukaryota</taxon>
        <taxon>Fungi</taxon>
        <taxon>Dikarya</taxon>
        <taxon>Basidiomycota</taxon>
        <taxon>Agaricomycotina</taxon>
        <taxon>Agaricomycetes</taxon>
        <taxon>Polyporales</taxon>
        <taxon>Grifolaceae</taxon>
        <taxon>Grifola</taxon>
    </lineage>
</organism>
<dbReference type="EMBL" id="LUGG01000009">
    <property type="protein sequence ID" value="OBZ72633.1"/>
    <property type="molecule type" value="Genomic_DNA"/>
</dbReference>
<feature type="region of interest" description="Disordered" evidence="1">
    <location>
        <begin position="45"/>
        <end position="71"/>
    </location>
</feature>
<evidence type="ECO:0000313" key="2">
    <source>
        <dbReference type="EMBL" id="OBZ72633.1"/>
    </source>
</evidence>
<comment type="caution">
    <text evidence="2">The sequence shown here is derived from an EMBL/GenBank/DDBJ whole genome shotgun (WGS) entry which is preliminary data.</text>
</comment>
<evidence type="ECO:0000256" key="1">
    <source>
        <dbReference type="SAM" id="MobiDB-lite"/>
    </source>
</evidence>
<protein>
    <submittedName>
        <fullName evidence="2">Uncharacterized protein</fullName>
    </submittedName>
</protein>
<gene>
    <name evidence="2" type="ORF">A0H81_07682</name>
</gene>